<keyword evidence="1" id="KW-0539">Nucleus</keyword>
<reference evidence="3" key="1">
    <citation type="submission" date="2025-08" db="UniProtKB">
        <authorList>
            <consortium name="RefSeq"/>
        </authorList>
    </citation>
    <scope>IDENTIFICATION</scope>
    <source>
        <tissue evidence="3">Whole insect</tissue>
    </source>
</reference>
<evidence type="ECO:0000256" key="1">
    <source>
        <dbReference type="PROSITE-ProRule" id="PRU00371"/>
    </source>
</evidence>
<organism evidence="3">
    <name type="scientific">Diabrotica virgifera virgifera</name>
    <name type="common">western corn rootworm</name>
    <dbReference type="NCBI Taxonomy" id="50390"/>
    <lineage>
        <taxon>Eukaryota</taxon>
        <taxon>Metazoa</taxon>
        <taxon>Ecdysozoa</taxon>
        <taxon>Arthropoda</taxon>
        <taxon>Hexapoda</taxon>
        <taxon>Insecta</taxon>
        <taxon>Pterygota</taxon>
        <taxon>Neoptera</taxon>
        <taxon>Endopterygota</taxon>
        <taxon>Coleoptera</taxon>
        <taxon>Polyphaga</taxon>
        <taxon>Cucujiformia</taxon>
        <taxon>Chrysomeloidea</taxon>
        <taxon>Chrysomelidae</taxon>
        <taxon>Galerucinae</taxon>
        <taxon>Diabroticina</taxon>
        <taxon>Diabroticites</taxon>
        <taxon>Diabrotica</taxon>
    </lineage>
</organism>
<evidence type="ECO:0000313" key="3">
    <source>
        <dbReference type="RefSeq" id="XP_028151830.1"/>
    </source>
</evidence>
<feature type="domain" description="BESS" evidence="2">
    <location>
        <begin position="194"/>
        <end position="233"/>
    </location>
</feature>
<gene>
    <name evidence="3" type="primary">LOC114345211</name>
</gene>
<dbReference type="AlphaFoldDB" id="A0A6P7H7B9"/>
<dbReference type="RefSeq" id="XP_028151830.1">
    <property type="nucleotide sequence ID" value="XM_028296029.1"/>
</dbReference>
<accession>A0A6P7H7B9</accession>
<dbReference type="GO" id="GO:0005634">
    <property type="term" value="C:nucleus"/>
    <property type="evidence" value="ECO:0007669"/>
    <property type="project" value="UniProtKB-SubCell"/>
</dbReference>
<sequence length="257" mass="29162">MEINHEYNSLCNVQCKMEIEADESNCEYIPDLVKNEFEEDKPDLICLQTNIDISIDSNILLRESHSDLIEVIKSEDDISLPCSKNVEYKQIGIGEKSNVAEQILNSEHDPNKYFQRYASVAKENEDHTVLLEEDNVAIGKELSLENSNGTTHSSIEITMQKSSNPKRRGHQAVESASAVLMKHLLEEEINEEEKDDIDLFFDAIKATVKKLNAGNKLLAKQRVFGVISELEEFNMNQCNQFVHSSSIANVLQQFKPT</sequence>
<comment type="subcellular location">
    <subcellularLocation>
        <location evidence="1">Nucleus</location>
    </subcellularLocation>
</comment>
<dbReference type="GO" id="GO:0003677">
    <property type="term" value="F:DNA binding"/>
    <property type="evidence" value="ECO:0007669"/>
    <property type="project" value="InterPro"/>
</dbReference>
<dbReference type="PROSITE" id="PS51031">
    <property type="entry name" value="BESS"/>
    <property type="match status" value="1"/>
</dbReference>
<protein>
    <submittedName>
        <fullName evidence="3">Uncharacterized protein LOC114345211</fullName>
    </submittedName>
</protein>
<name>A0A6P7H7B9_DIAVI</name>
<proteinExistence type="predicted"/>
<dbReference type="InParanoid" id="A0A6P7H7B9"/>
<dbReference type="InterPro" id="IPR004210">
    <property type="entry name" value="BESS_motif"/>
</dbReference>
<evidence type="ECO:0000259" key="2">
    <source>
        <dbReference type="PROSITE" id="PS51031"/>
    </source>
</evidence>